<keyword evidence="7" id="KW-0067">ATP-binding</keyword>
<evidence type="ECO:0000256" key="2">
    <source>
        <dbReference type="ARBA" id="ARBA00012438"/>
    </source>
</evidence>
<dbReference type="GO" id="GO:0016020">
    <property type="term" value="C:membrane"/>
    <property type="evidence" value="ECO:0007669"/>
    <property type="project" value="InterPro"/>
</dbReference>
<evidence type="ECO:0000256" key="3">
    <source>
        <dbReference type="ARBA" id="ARBA00022553"/>
    </source>
</evidence>
<gene>
    <name evidence="12" type="ORF">SSDG_01200</name>
</gene>
<dbReference type="Proteomes" id="UP000002805">
    <property type="component" value="Chromosome"/>
</dbReference>
<evidence type="ECO:0000256" key="6">
    <source>
        <dbReference type="ARBA" id="ARBA00022777"/>
    </source>
</evidence>
<dbReference type="GO" id="GO:0046983">
    <property type="term" value="F:protein dimerization activity"/>
    <property type="evidence" value="ECO:0007669"/>
    <property type="project" value="InterPro"/>
</dbReference>
<keyword evidence="3" id="KW-0597">Phosphoprotein</keyword>
<keyword evidence="10" id="KW-0812">Transmembrane</keyword>
<dbReference type="CDD" id="cd16917">
    <property type="entry name" value="HATPase_UhpB-NarQ-NarX-like"/>
    <property type="match status" value="1"/>
</dbReference>
<feature type="transmembrane region" description="Helical" evidence="10">
    <location>
        <begin position="83"/>
        <end position="100"/>
    </location>
</feature>
<protein>
    <recommendedName>
        <fullName evidence="2">histidine kinase</fullName>
        <ecNumber evidence="2">2.7.13.3</ecNumber>
    </recommendedName>
</protein>
<evidence type="ECO:0000313" key="13">
    <source>
        <dbReference type="Proteomes" id="UP000002805"/>
    </source>
</evidence>
<keyword evidence="10" id="KW-1133">Transmembrane helix</keyword>
<keyword evidence="5" id="KW-0547">Nucleotide-binding</keyword>
<keyword evidence="13" id="KW-1185">Reference proteome</keyword>
<dbReference type="Pfam" id="PF07730">
    <property type="entry name" value="HisKA_3"/>
    <property type="match status" value="1"/>
</dbReference>
<proteinExistence type="predicted"/>
<feature type="domain" description="Histidine kinase/HSP90-like ATPase" evidence="11">
    <location>
        <begin position="354"/>
        <end position="447"/>
    </location>
</feature>
<dbReference type="InterPro" id="IPR055558">
    <property type="entry name" value="DUF7134"/>
</dbReference>
<evidence type="ECO:0000256" key="1">
    <source>
        <dbReference type="ARBA" id="ARBA00000085"/>
    </source>
</evidence>
<reference evidence="13" key="2">
    <citation type="submission" date="2009-10" db="EMBL/GenBank/DDBJ databases">
        <title>The genome sequence of Streptomyces pristinaespiralis strain ATCC 25486.</title>
        <authorList>
            <consortium name="The Broad Institute Genome Sequencing Platform"/>
            <consortium name="Broad Institute Microbial Sequencing Center"/>
            <person name="Fischbach M."/>
            <person name="Godfrey P."/>
            <person name="Ward D."/>
            <person name="Young S."/>
            <person name="Zeng Q."/>
            <person name="Koehrsen M."/>
            <person name="Alvarado L."/>
            <person name="Berlin A.M."/>
            <person name="Bochicchio J."/>
            <person name="Borenstein D."/>
            <person name="Chapman S.B."/>
            <person name="Chen Z."/>
            <person name="Engels R."/>
            <person name="Freedman E."/>
            <person name="Gellesch M."/>
            <person name="Goldberg J."/>
            <person name="Griggs A."/>
            <person name="Gujja S."/>
            <person name="Heilman E.R."/>
            <person name="Heiman D.I."/>
            <person name="Hepburn T.A."/>
            <person name="Howarth C."/>
            <person name="Jen D."/>
            <person name="Larson L."/>
            <person name="Lewis B."/>
            <person name="Mehta T."/>
            <person name="Park D."/>
            <person name="Pearson M."/>
            <person name="Richards J."/>
            <person name="Roberts A."/>
            <person name="Saif S."/>
            <person name="Shea T.D."/>
            <person name="Shenoy N."/>
            <person name="Sisk P."/>
            <person name="Stolte C."/>
            <person name="Sykes S.N."/>
            <person name="Thomson T."/>
            <person name="Walk T."/>
            <person name="White J."/>
            <person name="Yandava C."/>
            <person name="Straight P."/>
            <person name="Clardy J."/>
            <person name="Hung D."/>
            <person name="Kolter R."/>
            <person name="Mekalanos J."/>
            <person name="Walker S."/>
            <person name="Walsh C.T."/>
            <person name="Wieland-Brown L.C."/>
            <person name="Haas B."/>
            <person name="Nusbaum C."/>
            <person name="Birren B."/>
        </authorList>
    </citation>
    <scope>NUCLEOTIDE SEQUENCE [LARGE SCALE GENOMIC DNA]</scope>
    <source>
        <strain evidence="13">ATCC 25486 / DSM 40338 / CBS 914.69 / JCM 4507 / NBRC 13074 / NRRL 2958 / 5647</strain>
    </source>
</reference>
<keyword evidence="4" id="KW-0808">Transferase</keyword>
<dbReference type="EMBL" id="CM000950">
    <property type="protein sequence ID" value="EDY62630.1"/>
    <property type="molecule type" value="Genomic_DNA"/>
</dbReference>
<dbReference type="Gene3D" id="1.20.5.1930">
    <property type="match status" value="1"/>
</dbReference>
<keyword evidence="6 12" id="KW-0418">Kinase</keyword>
<evidence type="ECO:0000256" key="9">
    <source>
        <dbReference type="SAM" id="MobiDB-lite"/>
    </source>
</evidence>
<organism evidence="12 13">
    <name type="scientific">Streptomyces pristinaespiralis (strain ATCC 25486 / DSM 40338 / CBS 914.69 / JCM 4507 / KCC S-0507 / NBRC 13074 / NRRL 2958 / 5647)</name>
    <dbReference type="NCBI Taxonomy" id="457429"/>
    <lineage>
        <taxon>Bacteria</taxon>
        <taxon>Bacillati</taxon>
        <taxon>Actinomycetota</taxon>
        <taxon>Actinomycetes</taxon>
        <taxon>Kitasatosporales</taxon>
        <taxon>Streptomycetaceae</taxon>
        <taxon>Streptomyces</taxon>
    </lineage>
</organism>
<feature type="transmembrane region" description="Helical" evidence="10">
    <location>
        <begin position="170"/>
        <end position="190"/>
    </location>
</feature>
<keyword evidence="10" id="KW-0472">Membrane</keyword>
<dbReference type="SUPFAM" id="SSF55874">
    <property type="entry name" value="ATPase domain of HSP90 chaperone/DNA topoisomerase II/histidine kinase"/>
    <property type="match status" value="1"/>
</dbReference>
<dbReference type="EC" id="2.7.13.3" evidence="2"/>
<dbReference type="Pfam" id="PF23539">
    <property type="entry name" value="DUF7134"/>
    <property type="match status" value="1"/>
</dbReference>
<evidence type="ECO:0000313" key="12">
    <source>
        <dbReference type="EMBL" id="EDY62630.1"/>
    </source>
</evidence>
<dbReference type="HOGENOM" id="CLU_000445_20_1_11"/>
<evidence type="ECO:0000256" key="7">
    <source>
        <dbReference type="ARBA" id="ARBA00022840"/>
    </source>
</evidence>
<evidence type="ECO:0000256" key="4">
    <source>
        <dbReference type="ARBA" id="ARBA00022679"/>
    </source>
</evidence>
<comment type="catalytic activity">
    <reaction evidence="1">
        <text>ATP + protein L-histidine = ADP + protein N-phospho-L-histidine.</text>
        <dbReference type="EC" id="2.7.13.3"/>
    </reaction>
</comment>
<feature type="region of interest" description="Disordered" evidence="9">
    <location>
        <begin position="1"/>
        <end position="64"/>
    </location>
</feature>
<dbReference type="PANTHER" id="PTHR24421">
    <property type="entry name" value="NITRATE/NITRITE SENSOR PROTEIN NARX-RELATED"/>
    <property type="match status" value="1"/>
</dbReference>
<dbReference type="GO" id="GO:0005524">
    <property type="term" value="F:ATP binding"/>
    <property type="evidence" value="ECO:0007669"/>
    <property type="project" value="UniProtKB-KW"/>
</dbReference>
<dbReference type="InterPro" id="IPR003594">
    <property type="entry name" value="HATPase_dom"/>
</dbReference>
<dbReference type="eggNOG" id="COG4585">
    <property type="taxonomic scope" value="Bacteria"/>
</dbReference>
<dbReference type="PANTHER" id="PTHR24421:SF10">
    <property type="entry name" value="NITRATE_NITRITE SENSOR PROTEIN NARQ"/>
    <property type="match status" value="1"/>
</dbReference>
<dbReference type="InterPro" id="IPR011712">
    <property type="entry name" value="Sig_transdc_His_kin_sub3_dim/P"/>
</dbReference>
<evidence type="ECO:0000256" key="8">
    <source>
        <dbReference type="ARBA" id="ARBA00023012"/>
    </source>
</evidence>
<reference evidence="13" key="1">
    <citation type="submission" date="2008-02" db="EMBL/GenBank/DDBJ databases">
        <authorList>
            <consortium name="The Broad Institute Genome Sequencing Platform"/>
            <person name="Fischbach M."/>
            <person name="Ward D."/>
            <person name="Young S."/>
            <person name="Jaffe D."/>
            <person name="Gnerre S."/>
            <person name="Berlin A."/>
            <person name="Heiman D."/>
            <person name="Hepburn T."/>
            <person name="Sykes S."/>
            <person name="Alvarado L."/>
            <person name="Kodira C.D."/>
            <person name="Straight P."/>
            <person name="Clardy J."/>
            <person name="Hung D."/>
            <person name="Kolter R."/>
            <person name="Mekalanos J."/>
            <person name="Walker S."/>
            <person name="Walsh C.T."/>
            <person name="Lander E."/>
            <person name="Galagan J."/>
            <person name="Nusbaum C."/>
            <person name="Birren B."/>
        </authorList>
    </citation>
    <scope>NUCLEOTIDE SEQUENCE [LARGE SCALE GENOMIC DNA]</scope>
    <source>
        <strain evidence="13">ATCC 25486 / DSM 40338 / CBS 914.69 / JCM 4507 / NBRC 13074 / NRRL 2958 / 5647</strain>
    </source>
</reference>
<dbReference type="AlphaFoldDB" id="B5H719"/>
<feature type="compositionally biased region" description="Gly residues" evidence="9">
    <location>
        <begin position="25"/>
        <end position="41"/>
    </location>
</feature>
<accession>B5H719</accession>
<keyword evidence="8" id="KW-0902">Two-component regulatory system</keyword>
<dbReference type="SMART" id="SM00387">
    <property type="entry name" value="HATPase_c"/>
    <property type="match status" value="1"/>
</dbReference>
<dbReference type="InterPro" id="IPR036890">
    <property type="entry name" value="HATPase_C_sf"/>
</dbReference>
<evidence type="ECO:0000259" key="11">
    <source>
        <dbReference type="SMART" id="SM00387"/>
    </source>
</evidence>
<dbReference type="Pfam" id="PF02518">
    <property type="entry name" value="HATPase_c"/>
    <property type="match status" value="1"/>
</dbReference>
<evidence type="ECO:0000256" key="5">
    <source>
        <dbReference type="ARBA" id="ARBA00022741"/>
    </source>
</evidence>
<name>B5H719_STRE2</name>
<sequence length="452" mass="47387">MGDPHFPNRAHARTRSRELPPSAPGGVGGGPAPGHGTGGVGKPRRLAQDGPVPHPPRPRLGERVLNAVSRDPLTVPHRTRNDAVAAAAVGVLSLALALLVDGGRRPDALGWALLAGSVVPLVWRRSHPLPVLAAVLLCVGPYHALDNTHAAPVPASLVALYTVAVTGRPLYTFFVGCLVIGISLTVMFNVGKHEGLETLRTSGWILAVLVLGVDVRTYRRYIASVVGRAERAERTREEEAARRVAEERLRIARDLHDLLAHSITLIGVQTSVASHVLSVDPDRLDRAAIAGALDDIAETCRTARGELRTTLEVLRTDGPDCDGPLPDLAALPDLVRTAGAELTLDRGGSAMPPAVEAAAYRIVQESLTNAVRHGGAGVRIAVTVVRDEDALRVRVTDDGTAEPPVTGSGFGILGMRERARSVGGTLSAGPRDGAAGFEVAAILPLQPTEATA</sequence>
<dbReference type="InterPro" id="IPR050482">
    <property type="entry name" value="Sensor_HK_TwoCompSys"/>
</dbReference>
<dbReference type="Gene3D" id="3.30.565.10">
    <property type="entry name" value="Histidine kinase-like ATPase, C-terminal domain"/>
    <property type="match status" value="1"/>
</dbReference>
<evidence type="ECO:0000256" key="10">
    <source>
        <dbReference type="SAM" id="Phobius"/>
    </source>
</evidence>
<dbReference type="GO" id="GO:0000155">
    <property type="term" value="F:phosphorelay sensor kinase activity"/>
    <property type="evidence" value="ECO:0007669"/>
    <property type="project" value="InterPro"/>
</dbReference>